<dbReference type="Proteomes" id="UP000281474">
    <property type="component" value="Unassembled WGS sequence"/>
</dbReference>
<feature type="chain" id="PRO_5018246855" description="Sel1 repeat family protein" evidence="1">
    <location>
        <begin position="20"/>
        <end position="178"/>
    </location>
</feature>
<dbReference type="RefSeq" id="WP_121840684.1">
    <property type="nucleotide sequence ID" value="NZ_ML014859.1"/>
</dbReference>
<reference evidence="2 3" key="1">
    <citation type="submission" date="2018-09" db="EMBL/GenBank/DDBJ databases">
        <title>Phylogeny of the Shewanellaceae, and recommendation for two new genera, Pseudoshewanella and Parashewanella.</title>
        <authorList>
            <person name="Wang G."/>
        </authorList>
    </citation>
    <scope>NUCLEOTIDE SEQUENCE [LARGE SCALE GENOMIC DNA]</scope>
    <source>
        <strain evidence="2 3">C51</strain>
    </source>
</reference>
<protein>
    <recommendedName>
        <fullName evidence="4">Sel1 repeat family protein</fullName>
    </recommendedName>
</protein>
<evidence type="ECO:0008006" key="4">
    <source>
        <dbReference type="Google" id="ProtNLM"/>
    </source>
</evidence>
<sequence length="178" mass="20193">MFKSTIIALSILISLPIQAAVDCKAEFKKHLKTDLKLNHIEFDQTQNSGFRALGNKGCYKEAADLVELYIEKHNSKDLTMRWHVAQLRALSGDNKKAAENAKLSLTSNEQSKLSPLKWNDYVLASVGFFEGKKDILIHHRNMVAKAKDEHFGNELNLKMLDKLIKHFGKSYDYASNAE</sequence>
<evidence type="ECO:0000313" key="3">
    <source>
        <dbReference type="Proteomes" id="UP000281474"/>
    </source>
</evidence>
<keyword evidence="1" id="KW-0732">Signal</keyword>
<dbReference type="EMBL" id="QZEI01000110">
    <property type="protein sequence ID" value="RLV57994.1"/>
    <property type="molecule type" value="Genomic_DNA"/>
</dbReference>
<feature type="signal peptide" evidence="1">
    <location>
        <begin position="1"/>
        <end position="19"/>
    </location>
</feature>
<evidence type="ECO:0000313" key="2">
    <source>
        <dbReference type="EMBL" id="RLV57994.1"/>
    </source>
</evidence>
<gene>
    <name evidence="2" type="ORF">D5018_19635</name>
</gene>
<name>A0A3L8PRY3_9GAMM</name>
<keyword evidence="3" id="KW-1185">Reference proteome</keyword>
<dbReference type="AlphaFoldDB" id="A0A3L8PRY3"/>
<evidence type="ECO:0000256" key="1">
    <source>
        <dbReference type="SAM" id="SignalP"/>
    </source>
</evidence>
<comment type="caution">
    <text evidence="2">The sequence shown here is derived from an EMBL/GenBank/DDBJ whole genome shotgun (WGS) entry which is preliminary data.</text>
</comment>
<proteinExistence type="predicted"/>
<dbReference type="OrthoDB" id="7202990at2"/>
<organism evidence="2 3">
    <name type="scientific">Parashewanella curva</name>
    <dbReference type="NCBI Taxonomy" id="2338552"/>
    <lineage>
        <taxon>Bacteria</taxon>
        <taxon>Pseudomonadati</taxon>
        <taxon>Pseudomonadota</taxon>
        <taxon>Gammaproteobacteria</taxon>
        <taxon>Alteromonadales</taxon>
        <taxon>Shewanellaceae</taxon>
        <taxon>Parashewanella</taxon>
    </lineage>
</organism>
<accession>A0A3L8PRY3</accession>